<dbReference type="InterPro" id="IPR005225">
    <property type="entry name" value="Small_GTP-bd"/>
</dbReference>
<reference evidence="12 13" key="2">
    <citation type="journal article" date="2019" name="BMC Genomics">
        <title>The Anaplasma ovis genome reveals a high proportion of pseudogenes.</title>
        <authorList>
            <person name="Liu Z."/>
            <person name="Peasley A.M."/>
            <person name="Yang J."/>
            <person name="Li Y."/>
            <person name="Guan G."/>
            <person name="Luo J."/>
            <person name="Yin H."/>
            <person name="Brayton K.A."/>
        </authorList>
    </citation>
    <scope>NUCLEOTIDE SEQUENCE [LARGE SCALE GENOMIC DNA]</scope>
    <source>
        <strain evidence="12 13">Haibei</strain>
    </source>
</reference>
<dbReference type="GO" id="GO:0005525">
    <property type="term" value="F:GTP binding"/>
    <property type="evidence" value="ECO:0007669"/>
    <property type="project" value="UniProtKB-UniRule"/>
</dbReference>
<keyword evidence="5 8" id="KW-0547">Nucleotide-binding</keyword>
<dbReference type="PIRSF" id="PIRSF006485">
    <property type="entry name" value="GTP-binding_EngA"/>
    <property type="match status" value="1"/>
</dbReference>
<evidence type="ECO:0000313" key="13">
    <source>
        <dbReference type="Proteomes" id="UP000259762"/>
    </source>
</evidence>
<evidence type="ECO:0000256" key="8">
    <source>
        <dbReference type="HAMAP-Rule" id="MF_00195"/>
    </source>
</evidence>
<dbReference type="PANTHER" id="PTHR43834:SF6">
    <property type="entry name" value="GTPASE DER"/>
    <property type="match status" value="1"/>
</dbReference>
<dbReference type="InterPro" id="IPR027417">
    <property type="entry name" value="P-loop_NTPase"/>
</dbReference>
<dbReference type="InterPro" id="IPR006073">
    <property type="entry name" value="GTP-bd"/>
</dbReference>
<evidence type="ECO:0000256" key="7">
    <source>
        <dbReference type="ARBA" id="ARBA00032345"/>
    </source>
</evidence>
<organism evidence="12 13">
    <name type="scientific">Anaplasma ovis str. Haibei</name>
    <dbReference type="NCBI Taxonomy" id="1248439"/>
    <lineage>
        <taxon>Bacteria</taxon>
        <taxon>Pseudomonadati</taxon>
        <taxon>Pseudomonadota</taxon>
        <taxon>Alphaproteobacteria</taxon>
        <taxon>Rickettsiales</taxon>
        <taxon>Anaplasmataceae</taxon>
        <taxon>Anaplasma</taxon>
    </lineage>
</organism>
<evidence type="ECO:0000256" key="4">
    <source>
        <dbReference type="ARBA" id="ARBA00022737"/>
    </source>
</evidence>
<evidence type="ECO:0000256" key="3">
    <source>
        <dbReference type="ARBA" id="ARBA00022517"/>
    </source>
</evidence>
<dbReference type="SUPFAM" id="SSF52540">
    <property type="entry name" value="P-loop containing nucleoside triphosphate hydrolases"/>
    <property type="match status" value="2"/>
</dbReference>
<dbReference type="Gene3D" id="3.30.300.20">
    <property type="match status" value="1"/>
</dbReference>
<evidence type="ECO:0000256" key="5">
    <source>
        <dbReference type="ARBA" id="ARBA00022741"/>
    </source>
</evidence>
<protein>
    <recommendedName>
        <fullName evidence="2 8">GTPase Der</fullName>
    </recommendedName>
    <alternativeName>
        <fullName evidence="7 8">GTP-binding protein EngA</fullName>
    </alternativeName>
</protein>
<feature type="domain" description="G" evidence="10">
    <location>
        <begin position="3"/>
        <end position="118"/>
    </location>
</feature>
<gene>
    <name evidence="12" type="primary">engA</name>
    <name evidence="8" type="synonym">der</name>
    <name evidence="12" type="ORF">AOV_02855</name>
</gene>
<reference evidence="13" key="1">
    <citation type="submission" date="2018-06" db="EMBL/GenBank/DDBJ databases">
        <title>The Anaplasma ovis genome reveals a high proportion of pseudogenes.</title>
        <authorList>
            <person name="Liu Z."/>
            <person name="Peasley A.M."/>
            <person name="Yang J."/>
            <person name="Li Y."/>
            <person name="Guan G."/>
            <person name="Luo J."/>
            <person name="Yin H."/>
            <person name="Brayton K.A."/>
        </authorList>
    </citation>
    <scope>NUCLEOTIDE SEQUENCE [LARGE SCALE GENOMIC DNA]</scope>
    <source>
        <strain evidence="13">Haibei</strain>
    </source>
</reference>
<dbReference type="HAMAP" id="MF_00195">
    <property type="entry name" value="GTPase_Der"/>
    <property type="match status" value="1"/>
</dbReference>
<keyword evidence="13" id="KW-1185">Reference proteome</keyword>
<feature type="binding site" evidence="8">
    <location>
        <begin position="227"/>
        <end position="231"/>
    </location>
    <ligand>
        <name>GTP</name>
        <dbReference type="ChEBI" id="CHEBI:37565"/>
        <label>2</label>
    </ligand>
</feature>
<dbReference type="AlphaFoldDB" id="A0A2Z2L850"/>
<dbReference type="RefSeq" id="WP_075139060.1">
    <property type="nucleotide sequence ID" value="NZ_CP015994.1"/>
</dbReference>
<comment type="subunit">
    <text evidence="8">Associates with the 50S ribosomal subunit.</text>
</comment>
<dbReference type="EMBL" id="CP015994">
    <property type="protein sequence ID" value="ASI47768.1"/>
    <property type="molecule type" value="Genomic_DNA"/>
</dbReference>
<feature type="binding site" evidence="8">
    <location>
        <begin position="55"/>
        <end position="59"/>
    </location>
    <ligand>
        <name>GTP</name>
        <dbReference type="ChEBI" id="CHEBI:37565"/>
        <label>1</label>
    </ligand>
</feature>
<dbReference type="InterPro" id="IPR016484">
    <property type="entry name" value="GTPase_Der"/>
</dbReference>
<feature type="binding site" evidence="8">
    <location>
        <begin position="292"/>
        <end position="295"/>
    </location>
    <ligand>
        <name>GTP</name>
        <dbReference type="ChEBI" id="CHEBI:37565"/>
        <label>2</label>
    </ligand>
</feature>
<dbReference type="OrthoDB" id="9805918at2"/>
<feature type="binding site" evidence="8">
    <location>
        <begin position="8"/>
        <end position="15"/>
    </location>
    <ligand>
        <name>GTP</name>
        <dbReference type="ChEBI" id="CHEBI:37565"/>
        <label>1</label>
    </ligand>
</feature>
<dbReference type="CDD" id="cd01895">
    <property type="entry name" value="EngA2"/>
    <property type="match status" value="1"/>
</dbReference>
<accession>A0A2Z2L850</accession>
<dbReference type="Pfam" id="PF14714">
    <property type="entry name" value="KH_dom-like"/>
    <property type="match status" value="1"/>
</dbReference>
<keyword evidence="4 9" id="KW-0677">Repeat</keyword>
<dbReference type="InterPro" id="IPR015946">
    <property type="entry name" value="KH_dom-like_a/b"/>
</dbReference>
<name>A0A2Z2L850_9RICK</name>
<dbReference type="NCBIfam" id="TIGR03594">
    <property type="entry name" value="GTPase_EngA"/>
    <property type="match status" value="1"/>
</dbReference>
<evidence type="ECO:0000256" key="1">
    <source>
        <dbReference type="ARBA" id="ARBA00008279"/>
    </source>
</evidence>
<feature type="binding site" evidence="8">
    <location>
        <begin position="117"/>
        <end position="120"/>
    </location>
    <ligand>
        <name>GTP</name>
        <dbReference type="ChEBI" id="CHEBI:37565"/>
        <label>1</label>
    </ligand>
</feature>
<dbReference type="Proteomes" id="UP000259762">
    <property type="component" value="Chromosome"/>
</dbReference>
<dbReference type="Pfam" id="PF01926">
    <property type="entry name" value="MMR_HSR1"/>
    <property type="match status" value="2"/>
</dbReference>
<dbReference type="KEGG" id="aoh:AOV_02855"/>
<comment type="similarity">
    <text evidence="1 8 9">Belongs to the TRAFAC class TrmE-Era-EngA-EngB-Septin-like GTPase superfamily. EngA (Der) GTPase family.</text>
</comment>
<keyword evidence="6 8" id="KW-0342">GTP-binding</keyword>
<evidence type="ECO:0000259" key="11">
    <source>
        <dbReference type="Pfam" id="PF14714"/>
    </source>
</evidence>
<evidence type="ECO:0000256" key="9">
    <source>
        <dbReference type="RuleBase" id="RU004481"/>
    </source>
</evidence>
<evidence type="ECO:0000256" key="2">
    <source>
        <dbReference type="ARBA" id="ARBA00020953"/>
    </source>
</evidence>
<comment type="function">
    <text evidence="8 9">GTPase that plays an essential role in the late steps of ribosome biogenesis.</text>
</comment>
<dbReference type="InterPro" id="IPR032859">
    <property type="entry name" value="KH_dom-like"/>
</dbReference>
<proteinExistence type="inferred from homology"/>
<evidence type="ECO:0000256" key="6">
    <source>
        <dbReference type="ARBA" id="ARBA00023134"/>
    </source>
</evidence>
<dbReference type="NCBIfam" id="TIGR00231">
    <property type="entry name" value="small_GTP"/>
    <property type="match status" value="2"/>
</dbReference>
<dbReference type="CDD" id="cd01894">
    <property type="entry name" value="EngA1"/>
    <property type="match status" value="1"/>
</dbReference>
<evidence type="ECO:0000259" key="10">
    <source>
        <dbReference type="Pfam" id="PF01926"/>
    </source>
</evidence>
<keyword evidence="3 8" id="KW-0690">Ribosome biogenesis</keyword>
<dbReference type="Gene3D" id="3.40.50.300">
    <property type="entry name" value="P-loop containing nucleotide triphosphate hydrolases"/>
    <property type="match status" value="2"/>
</dbReference>
<dbReference type="PANTHER" id="PTHR43834">
    <property type="entry name" value="GTPASE DER"/>
    <property type="match status" value="1"/>
</dbReference>
<feature type="binding site" evidence="8">
    <location>
        <begin position="180"/>
        <end position="187"/>
    </location>
    <ligand>
        <name>GTP</name>
        <dbReference type="ChEBI" id="CHEBI:37565"/>
        <label>2</label>
    </ligand>
</feature>
<feature type="domain" description="G" evidence="10">
    <location>
        <begin position="176"/>
        <end position="293"/>
    </location>
</feature>
<dbReference type="GO" id="GO:0042254">
    <property type="term" value="P:ribosome biogenesis"/>
    <property type="evidence" value="ECO:0007669"/>
    <property type="project" value="UniProtKB-KW"/>
</dbReference>
<sequence length="441" mass="48767">MQKVAIVGLPNVGKSTIFNRLVRSKSAIVSNVAHVTRDRKEGVANFCGLRFVAIDTGGVGTGTGMQALVTEQVEFALECTDIVLFVVDAKKGTDIQDADFAKWLRKRTSKPVILVVNKCESNKSCAPIDGMEYLNFLGPVYISAEHNLGMPDLYEVMSPLFECEHKQKTHEKAIIISIIGQPNVGKSTFMNSVLGEKRVITDGIAGTTRDSISAEYCYKGVKLLLTDTAGIRKRTKVVENMEKLSVKSATDAISKSSVVVLMVDFTLGINQQDLFIADTAIREGKGIVVVLNKSDLINDRAVEEEILQAIRQHSRVDFDVPIMKISALRGTGCSKVLDRAIELYKSASSRISTAQLNKWLNAALEHHAPHLQNNRKVRLKYITQVSALPPTFVVSANMAHIEDSYLQYLKNSFIKNFSMQGVPIRLIVRKGHNPYSSKQKR</sequence>
<feature type="domain" description="GTPase Der C-terminal KH-domain-like" evidence="11">
    <location>
        <begin position="350"/>
        <end position="429"/>
    </location>
</feature>
<evidence type="ECO:0000313" key="12">
    <source>
        <dbReference type="EMBL" id="ASI47768.1"/>
    </source>
</evidence>